<keyword evidence="2" id="KW-1185">Reference proteome</keyword>
<dbReference type="RefSeq" id="XP_005711011.1">
    <property type="nucleotide sequence ID" value="XM_005710954.1"/>
</dbReference>
<protein>
    <submittedName>
        <fullName evidence="1">Uncharacterized protein</fullName>
    </submittedName>
</protein>
<dbReference type="GeneID" id="17318730"/>
<dbReference type="AlphaFoldDB" id="R7QQE0"/>
<reference evidence="2" key="1">
    <citation type="journal article" date="2013" name="Proc. Natl. Acad. Sci. U.S.A.">
        <title>Genome structure and metabolic features in the red seaweed Chondrus crispus shed light on evolution of the Archaeplastida.</title>
        <authorList>
            <person name="Collen J."/>
            <person name="Porcel B."/>
            <person name="Carre W."/>
            <person name="Ball S.G."/>
            <person name="Chaparro C."/>
            <person name="Tonon T."/>
            <person name="Barbeyron T."/>
            <person name="Michel G."/>
            <person name="Noel B."/>
            <person name="Valentin K."/>
            <person name="Elias M."/>
            <person name="Artiguenave F."/>
            <person name="Arun A."/>
            <person name="Aury J.M."/>
            <person name="Barbosa-Neto J.F."/>
            <person name="Bothwell J.H."/>
            <person name="Bouget F.Y."/>
            <person name="Brillet L."/>
            <person name="Cabello-Hurtado F."/>
            <person name="Capella-Gutierrez S."/>
            <person name="Charrier B."/>
            <person name="Cladiere L."/>
            <person name="Cock J.M."/>
            <person name="Coelho S.M."/>
            <person name="Colleoni C."/>
            <person name="Czjzek M."/>
            <person name="Da Silva C."/>
            <person name="Delage L."/>
            <person name="Denoeud F."/>
            <person name="Deschamps P."/>
            <person name="Dittami S.M."/>
            <person name="Gabaldon T."/>
            <person name="Gachon C.M."/>
            <person name="Groisillier A."/>
            <person name="Herve C."/>
            <person name="Jabbari K."/>
            <person name="Katinka M."/>
            <person name="Kloareg B."/>
            <person name="Kowalczyk N."/>
            <person name="Labadie K."/>
            <person name="Leblanc C."/>
            <person name="Lopez P.J."/>
            <person name="McLachlan D.H."/>
            <person name="Meslet-Cladiere L."/>
            <person name="Moustafa A."/>
            <person name="Nehr Z."/>
            <person name="Nyvall Collen P."/>
            <person name="Panaud O."/>
            <person name="Partensky F."/>
            <person name="Poulain J."/>
            <person name="Rensing S.A."/>
            <person name="Rousvoal S."/>
            <person name="Samson G."/>
            <person name="Symeonidi A."/>
            <person name="Weissenbach J."/>
            <person name="Zambounis A."/>
            <person name="Wincker P."/>
            <person name="Boyen C."/>
        </authorList>
    </citation>
    <scope>NUCLEOTIDE SEQUENCE [LARGE SCALE GENOMIC DNA]</scope>
    <source>
        <strain evidence="2">cv. Stackhouse</strain>
    </source>
</reference>
<evidence type="ECO:0000313" key="1">
    <source>
        <dbReference type="EMBL" id="CDF40717.1"/>
    </source>
</evidence>
<accession>R7QQE0</accession>
<proteinExistence type="predicted"/>
<organism evidence="1 2">
    <name type="scientific">Chondrus crispus</name>
    <name type="common">Carrageen Irish moss</name>
    <name type="synonym">Polymorpha crispa</name>
    <dbReference type="NCBI Taxonomy" id="2769"/>
    <lineage>
        <taxon>Eukaryota</taxon>
        <taxon>Rhodophyta</taxon>
        <taxon>Florideophyceae</taxon>
        <taxon>Rhodymeniophycidae</taxon>
        <taxon>Gigartinales</taxon>
        <taxon>Gigartinaceae</taxon>
        <taxon>Chondrus</taxon>
    </lineage>
</organism>
<dbReference type="Proteomes" id="UP000012073">
    <property type="component" value="Unassembled WGS sequence"/>
</dbReference>
<sequence>MCRALMSCSHHLCYWQIPGGIRGLSSPFFPSL</sequence>
<dbReference type="KEGG" id="ccp:CHC_T00007363001"/>
<gene>
    <name evidence="1" type="ORF">CHC_T00007363001</name>
</gene>
<name>R7QQE0_CHOCR</name>
<dbReference type="Gramene" id="CDF40717">
    <property type="protein sequence ID" value="CDF40717"/>
    <property type="gene ID" value="CHC_T00007363001"/>
</dbReference>
<evidence type="ECO:0000313" key="2">
    <source>
        <dbReference type="Proteomes" id="UP000012073"/>
    </source>
</evidence>
<dbReference type="EMBL" id="HG002236">
    <property type="protein sequence ID" value="CDF40717.1"/>
    <property type="molecule type" value="Genomic_DNA"/>
</dbReference>